<dbReference type="Proteomes" id="UP001432322">
    <property type="component" value="Unassembled WGS sequence"/>
</dbReference>
<keyword evidence="2 4" id="KW-0863">Zinc-finger</keyword>
<evidence type="ECO:0000256" key="2">
    <source>
        <dbReference type="ARBA" id="ARBA00022771"/>
    </source>
</evidence>
<dbReference type="InterPro" id="IPR013083">
    <property type="entry name" value="Znf_RING/FYVE/PHD"/>
</dbReference>
<keyword evidence="1" id="KW-0479">Metal-binding</keyword>
<feature type="compositionally biased region" description="Polar residues" evidence="5">
    <location>
        <begin position="72"/>
        <end position="83"/>
    </location>
</feature>
<keyword evidence="8" id="KW-1185">Reference proteome</keyword>
<feature type="compositionally biased region" description="Low complexity" evidence="5">
    <location>
        <begin position="484"/>
        <end position="494"/>
    </location>
</feature>
<evidence type="ECO:0000256" key="3">
    <source>
        <dbReference type="ARBA" id="ARBA00022833"/>
    </source>
</evidence>
<evidence type="ECO:0000256" key="1">
    <source>
        <dbReference type="ARBA" id="ARBA00022723"/>
    </source>
</evidence>
<dbReference type="AlphaFoldDB" id="A0AAV5W5L6"/>
<dbReference type="InterPro" id="IPR011011">
    <property type="entry name" value="Znf_FYVE_PHD"/>
</dbReference>
<dbReference type="Gene3D" id="3.30.40.10">
    <property type="entry name" value="Zinc/RING finger domain, C3HC4 (zinc finger)"/>
    <property type="match status" value="1"/>
</dbReference>
<feature type="region of interest" description="Disordered" evidence="5">
    <location>
        <begin position="72"/>
        <end position="117"/>
    </location>
</feature>
<keyword evidence="3" id="KW-0862">Zinc</keyword>
<dbReference type="InterPro" id="IPR052727">
    <property type="entry name" value="Rab4/Rab5_effector"/>
</dbReference>
<proteinExistence type="predicted"/>
<dbReference type="InterPro" id="IPR017455">
    <property type="entry name" value="Znf_FYVE-rel"/>
</dbReference>
<sequence>AIRMEDDSSSLGVRQGFLCPFCLDDLGDFNALQAHVEVKHPEGGTVEDSIDQIKKGILSQARKLKSTASTLLDSIPSTSSNGGVSDGHRPLSSTNQSIATTVTSDKRSPQGERRGALLAPRPMGRLGVRRSLIDSFRDDRDAYVHDSAVRTNMLIIRLDRLINECPADPSSRKAFERTIVPWTADSSVSLCAACAAKFSLTRRRHHCRLCGAVMCSSCSRFLSFLSARKLTNPALAAQMLAALSSANQKESAPLASLEPAPILAGQTGAKAAAEAMVGLAKKSSGQLMSLLKSAKETIDRTGEDSEEGSVRSLQSQDAAEHMRVCPSCIGFLTRRETQMEGCTAPSFVSLYDQLRILLTEVTNLSPSYARTAESLRNGETLYTLPDAENLRRKLVMKQKEIDNLSKRIADDFDENTVGREDAKLRKRIRGAALMELQQTVVALPPLPSEDEYGKLKERRKAEVARQIAESRSRMEEAQRDARSKPLSASPSLPSMVGVQSGGVRREEKRRTEREKEKEGLARSNSMLDGWTPEQRVSTNPFIDEEEQDHPLIVQRMQVKSFLQQAADAGKVDDARILEENLRMIDEEIIKLGIDTPRD</sequence>
<dbReference type="PANTHER" id="PTHR13510:SF44">
    <property type="entry name" value="RABENOSYN-5"/>
    <property type="match status" value="1"/>
</dbReference>
<dbReference type="InterPro" id="IPR036531">
    <property type="entry name" value="Rbsn_Rab-bd_sf"/>
</dbReference>
<comment type="caution">
    <text evidence="7">The sequence shown here is derived from an EMBL/GenBank/DDBJ whole genome shotgun (WGS) entry which is preliminary data.</text>
</comment>
<dbReference type="GO" id="GO:0008270">
    <property type="term" value="F:zinc ion binding"/>
    <property type="evidence" value="ECO:0007669"/>
    <property type="project" value="UniProtKB-KW"/>
</dbReference>
<gene>
    <name evidence="7" type="ORF">PFISCL1PPCAC_16446</name>
</gene>
<feature type="compositionally biased region" description="Basic and acidic residues" evidence="5">
    <location>
        <begin position="451"/>
        <end position="483"/>
    </location>
</feature>
<dbReference type="PANTHER" id="PTHR13510">
    <property type="entry name" value="FYVE-FINGER-CONTAINING RAB5 EFFECTOR PROTEIN RABENOSYN-5-RELATED"/>
    <property type="match status" value="1"/>
</dbReference>
<evidence type="ECO:0000256" key="4">
    <source>
        <dbReference type="PROSITE-ProRule" id="PRU00091"/>
    </source>
</evidence>
<dbReference type="SMART" id="SM00064">
    <property type="entry name" value="FYVE"/>
    <property type="match status" value="1"/>
</dbReference>
<evidence type="ECO:0000313" key="7">
    <source>
        <dbReference type="EMBL" id="GMT25149.1"/>
    </source>
</evidence>
<feature type="compositionally biased region" description="Basic and acidic residues" evidence="5">
    <location>
        <begin position="503"/>
        <end position="520"/>
    </location>
</feature>
<evidence type="ECO:0000259" key="6">
    <source>
        <dbReference type="PROSITE" id="PS50178"/>
    </source>
</evidence>
<feature type="compositionally biased region" description="Polar residues" evidence="5">
    <location>
        <begin position="91"/>
        <end position="103"/>
    </location>
</feature>
<dbReference type="Pfam" id="PF11464">
    <property type="entry name" value="Rbsn"/>
    <property type="match status" value="1"/>
</dbReference>
<evidence type="ECO:0000256" key="5">
    <source>
        <dbReference type="SAM" id="MobiDB-lite"/>
    </source>
</evidence>
<dbReference type="SUPFAM" id="SSF140125">
    <property type="entry name" value="Rabenosyn-5 Rab-binding domain-like"/>
    <property type="match status" value="1"/>
</dbReference>
<feature type="domain" description="FYVE-type" evidence="6">
    <location>
        <begin position="185"/>
        <end position="219"/>
    </location>
</feature>
<dbReference type="InterPro" id="IPR021565">
    <property type="entry name" value="Rbsn_Rab-bd"/>
</dbReference>
<protein>
    <recommendedName>
        <fullName evidence="6">FYVE-type domain-containing protein</fullName>
    </recommendedName>
</protein>
<reference evidence="7" key="1">
    <citation type="submission" date="2023-10" db="EMBL/GenBank/DDBJ databases">
        <title>Genome assembly of Pristionchus species.</title>
        <authorList>
            <person name="Yoshida K."/>
            <person name="Sommer R.J."/>
        </authorList>
    </citation>
    <scope>NUCLEOTIDE SEQUENCE</scope>
    <source>
        <strain evidence="7">RS5133</strain>
    </source>
</reference>
<feature type="region of interest" description="Disordered" evidence="5">
    <location>
        <begin position="447"/>
        <end position="523"/>
    </location>
</feature>
<dbReference type="InterPro" id="IPR000306">
    <property type="entry name" value="Znf_FYVE"/>
</dbReference>
<organism evidence="7 8">
    <name type="scientific">Pristionchus fissidentatus</name>
    <dbReference type="NCBI Taxonomy" id="1538716"/>
    <lineage>
        <taxon>Eukaryota</taxon>
        <taxon>Metazoa</taxon>
        <taxon>Ecdysozoa</taxon>
        <taxon>Nematoda</taxon>
        <taxon>Chromadorea</taxon>
        <taxon>Rhabditida</taxon>
        <taxon>Rhabditina</taxon>
        <taxon>Diplogasteromorpha</taxon>
        <taxon>Diplogasteroidea</taxon>
        <taxon>Neodiplogasteridae</taxon>
        <taxon>Pristionchus</taxon>
    </lineage>
</organism>
<dbReference type="SUPFAM" id="SSF57903">
    <property type="entry name" value="FYVE/PHD zinc finger"/>
    <property type="match status" value="1"/>
</dbReference>
<accession>A0AAV5W5L6</accession>
<dbReference type="Pfam" id="PF01363">
    <property type="entry name" value="FYVE"/>
    <property type="match status" value="1"/>
</dbReference>
<feature type="non-terminal residue" evidence="7">
    <location>
        <position position="1"/>
    </location>
</feature>
<dbReference type="EMBL" id="BTSY01000004">
    <property type="protein sequence ID" value="GMT25149.1"/>
    <property type="molecule type" value="Genomic_DNA"/>
</dbReference>
<name>A0AAV5W5L6_9BILA</name>
<feature type="compositionally biased region" description="Basic and acidic residues" evidence="5">
    <location>
        <begin position="104"/>
        <end position="115"/>
    </location>
</feature>
<dbReference type="Gene3D" id="4.10.860.20">
    <property type="entry name" value="Rabenosyn, Rab binding domain"/>
    <property type="match status" value="1"/>
</dbReference>
<evidence type="ECO:0000313" key="8">
    <source>
        <dbReference type="Proteomes" id="UP001432322"/>
    </source>
</evidence>
<dbReference type="PROSITE" id="PS50178">
    <property type="entry name" value="ZF_FYVE"/>
    <property type="match status" value="1"/>
</dbReference>